<proteinExistence type="predicted"/>
<dbReference type="InterPro" id="IPR036513">
    <property type="entry name" value="STAS_dom_sf"/>
</dbReference>
<dbReference type="InterPro" id="IPR058548">
    <property type="entry name" value="MlaB-like_STAS"/>
</dbReference>
<evidence type="ECO:0000259" key="1">
    <source>
        <dbReference type="PROSITE" id="PS50801"/>
    </source>
</evidence>
<dbReference type="Pfam" id="PF13466">
    <property type="entry name" value="STAS_2"/>
    <property type="match status" value="1"/>
</dbReference>
<dbReference type="PROSITE" id="PS50801">
    <property type="entry name" value="STAS"/>
    <property type="match status" value="1"/>
</dbReference>
<protein>
    <submittedName>
        <fullName evidence="2">Anti-anti-sigma factor</fullName>
    </submittedName>
</protein>
<dbReference type="Gene3D" id="3.30.750.24">
    <property type="entry name" value="STAS domain"/>
    <property type="match status" value="1"/>
</dbReference>
<sequence>MLCRSGTITVELEEEHDSGRILVVAGEVDSHTIPSLAAALECIFDDHPSRVLVDLSGVWFMDAAGVSVLAKANARAWPHTVFAVIATGPAARPLQLTRPDCAIAVYPHRSMALACTSDAIELPETRETAAVSDPSPAMASYG</sequence>
<reference evidence="2 3" key="1">
    <citation type="submission" date="2021-03" db="EMBL/GenBank/DDBJ databases">
        <title>Sequencing the genomes of 1000 actinobacteria strains.</title>
        <authorList>
            <person name="Klenk H.-P."/>
        </authorList>
    </citation>
    <scope>NUCLEOTIDE SEQUENCE [LARGE SCALE GENOMIC DNA]</scope>
    <source>
        <strain evidence="2 3">DSM 45516</strain>
    </source>
</reference>
<evidence type="ECO:0000313" key="3">
    <source>
        <dbReference type="Proteomes" id="UP001519325"/>
    </source>
</evidence>
<keyword evidence="3" id="KW-1185">Reference proteome</keyword>
<gene>
    <name evidence="2" type="ORF">BJ987_005291</name>
</gene>
<dbReference type="EMBL" id="JAGGMR010000001">
    <property type="protein sequence ID" value="MBP2192390.1"/>
    <property type="molecule type" value="Genomic_DNA"/>
</dbReference>
<dbReference type="Proteomes" id="UP001519325">
    <property type="component" value="Unassembled WGS sequence"/>
</dbReference>
<comment type="caution">
    <text evidence="2">The sequence shown here is derived from an EMBL/GenBank/DDBJ whole genome shotgun (WGS) entry which is preliminary data.</text>
</comment>
<feature type="domain" description="STAS" evidence="1">
    <location>
        <begin position="21"/>
        <end position="69"/>
    </location>
</feature>
<dbReference type="SUPFAM" id="SSF52091">
    <property type="entry name" value="SpoIIaa-like"/>
    <property type="match status" value="1"/>
</dbReference>
<dbReference type="CDD" id="cd07043">
    <property type="entry name" value="STAS_anti-anti-sigma_factors"/>
    <property type="match status" value="1"/>
</dbReference>
<dbReference type="InterPro" id="IPR002645">
    <property type="entry name" value="STAS_dom"/>
</dbReference>
<organism evidence="2 3">
    <name type="scientific">Nocardia goodfellowii</name>
    <dbReference type="NCBI Taxonomy" id="882446"/>
    <lineage>
        <taxon>Bacteria</taxon>
        <taxon>Bacillati</taxon>
        <taxon>Actinomycetota</taxon>
        <taxon>Actinomycetes</taxon>
        <taxon>Mycobacteriales</taxon>
        <taxon>Nocardiaceae</taxon>
        <taxon>Nocardia</taxon>
    </lineage>
</organism>
<accession>A0ABS4QL10</accession>
<dbReference type="RefSeq" id="WP_209895177.1">
    <property type="nucleotide sequence ID" value="NZ_JAGGMR010000001.1"/>
</dbReference>
<name>A0ABS4QL10_9NOCA</name>
<evidence type="ECO:0000313" key="2">
    <source>
        <dbReference type="EMBL" id="MBP2192390.1"/>
    </source>
</evidence>